<accession>A0A645AW96</accession>
<dbReference type="SFLD" id="SFLDS00003">
    <property type="entry name" value="Haloacid_Dehalogenase"/>
    <property type="match status" value="1"/>
</dbReference>
<organism evidence="1">
    <name type="scientific">bioreactor metagenome</name>
    <dbReference type="NCBI Taxonomy" id="1076179"/>
    <lineage>
        <taxon>unclassified sequences</taxon>
        <taxon>metagenomes</taxon>
        <taxon>ecological metagenomes</taxon>
    </lineage>
</organism>
<dbReference type="Gene3D" id="1.10.150.240">
    <property type="entry name" value="Putative phosphatase, domain 2"/>
    <property type="match status" value="1"/>
</dbReference>
<dbReference type="InterPro" id="IPR050155">
    <property type="entry name" value="HAD-like_hydrolase_sf"/>
</dbReference>
<dbReference type="SFLD" id="SFLDG01135">
    <property type="entry name" value="C1.5.6:_HAD__Beta-PGM__Phospha"/>
    <property type="match status" value="1"/>
</dbReference>
<dbReference type="NCBIfam" id="TIGR01549">
    <property type="entry name" value="HAD-SF-IA-v1"/>
    <property type="match status" value="1"/>
</dbReference>
<reference evidence="1" key="1">
    <citation type="submission" date="2019-08" db="EMBL/GenBank/DDBJ databases">
        <authorList>
            <person name="Kucharzyk K."/>
            <person name="Murdoch R.W."/>
            <person name="Higgins S."/>
            <person name="Loffler F."/>
        </authorList>
    </citation>
    <scope>NUCLEOTIDE SEQUENCE</scope>
</reference>
<dbReference type="SUPFAM" id="SSF56784">
    <property type="entry name" value="HAD-like"/>
    <property type="match status" value="1"/>
</dbReference>
<dbReference type="SFLD" id="SFLDG01129">
    <property type="entry name" value="C1.5:_HAD__Beta-PGM__Phosphata"/>
    <property type="match status" value="1"/>
</dbReference>
<dbReference type="AlphaFoldDB" id="A0A645AW96"/>
<dbReference type="InterPro" id="IPR023198">
    <property type="entry name" value="PGP-like_dom2"/>
</dbReference>
<dbReference type="GO" id="GO:0008253">
    <property type="term" value="F:5'-nucleotidase activity"/>
    <property type="evidence" value="ECO:0007669"/>
    <property type="project" value="UniProtKB-EC"/>
</dbReference>
<keyword evidence="1" id="KW-0378">Hydrolase</keyword>
<dbReference type="InterPro" id="IPR036412">
    <property type="entry name" value="HAD-like_sf"/>
</dbReference>
<dbReference type="EC" id="3.1.3.5" evidence="1"/>
<evidence type="ECO:0000313" key="1">
    <source>
        <dbReference type="EMBL" id="MPM57430.1"/>
    </source>
</evidence>
<dbReference type="GO" id="GO:0004713">
    <property type="term" value="F:protein tyrosine kinase activity"/>
    <property type="evidence" value="ECO:0007669"/>
    <property type="project" value="TreeGrafter"/>
</dbReference>
<dbReference type="InterPro" id="IPR041492">
    <property type="entry name" value="HAD_2"/>
</dbReference>
<protein>
    <submittedName>
        <fullName evidence="1">5'-nucleotidase</fullName>
        <ecNumber evidence="1">3.1.3.5</ecNumber>
    </submittedName>
</protein>
<dbReference type="PANTHER" id="PTHR43434">
    <property type="entry name" value="PHOSPHOGLYCOLATE PHOSPHATASE"/>
    <property type="match status" value="1"/>
</dbReference>
<proteinExistence type="predicted"/>
<dbReference type="PANTHER" id="PTHR43434:SF20">
    <property type="entry name" value="5'-NUCLEOTIDASE"/>
    <property type="match status" value="1"/>
</dbReference>
<dbReference type="InterPro" id="IPR023214">
    <property type="entry name" value="HAD_sf"/>
</dbReference>
<comment type="caution">
    <text evidence="1">The sequence shown here is derived from an EMBL/GenBank/DDBJ whole genome shotgun (WGS) entry which is preliminary data.</text>
</comment>
<sequence>MMKYPYLLFDLDGTLTNPEVGITRSVAYALKQFGIETNDLSELRKLIGPPLLDSFRTFYGFSEEQAQQAIEHYREYFTQTGIFENELYQGIDTLLQELANKGHKIILATSKPEPYAIRILQHFQLQQYFTFICGSHLDNTRRNKSEIIAHILKQMEISASDCVMIGDREHDILGAKANNMDSIGVLFGFGSRDELETSGATNVVETVEELRGLILNR</sequence>
<dbReference type="EMBL" id="VSSQ01016263">
    <property type="protein sequence ID" value="MPM57430.1"/>
    <property type="molecule type" value="Genomic_DNA"/>
</dbReference>
<dbReference type="GO" id="GO:0005829">
    <property type="term" value="C:cytosol"/>
    <property type="evidence" value="ECO:0007669"/>
    <property type="project" value="TreeGrafter"/>
</dbReference>
<dbReference type="Pfam" id="PF13419">
    <property type="entry name" value="HAD_2"/>
    <property type="match status" value="1"/>
</dbReference>
<dbReference type="CDD" id="cd04302">
    <property type="entry name" value="HAD_5NT"/>
    <property type="match status" value="1"/>
</dbReference>
<name>A0A645AW96_9ZZZZ</name>
<dbReference type="FunFam" id="3.40.50.1000:FF:000022">
    <property type="entry name" value="Phosphoglycolate phosphatase"/>
    <property type="match status" value="1"/>
</dbReference>
<dbReference type="InterPro" id="IPR006439">
    <property type="entry name" value="HAD-SF_hydro_IA"/>
</dbReference>
<dbReference type="Gene3D" id="3.40.50.1000">
    <property type="entry name" value="HAD superfamily/HAD-like"/>
    <property type="match status" value="1"/>
</dbReference>
<gene>
    <name evidence="1" type="ORF">SDC9_104252</name>
</gene>